<keyword evidence="2" id="KW-1185">Reference proteome</keyword>
<dbReference type="Proteomes" id="UP000234323">
    <property type="component" value="Unassembled WGS sequence"/>
</dbReference>
<comment type="caution">
    <text evidence="1">The sequence shown here is derived from an EMBL/GenBank/DDBJ whole genome shotgun (WGS) entry which is preliminary data.</text>
</comment>
<gene>
    <name evidence="1" type="ORF">RhiirA4_463922</name>
</gene>
<accession>A0A2I1GP02</accession>
<dbReference type="AlphaFoldDB" id="A0A2I1GP02"/>
<dbReference type="EMBL" id="LLXI01000632">
    <property type="protein sequence ID" value="PKY48345.1"/>
    <property type="molecule type" value="Genomic_DNA"/>
</dbReference>
<organism evidence="1 2">
    <name type="scientific">Rhizophagus irregularis</name>
    <dbReference type="NCBI Taxonomy" id="588596"/>
    <lineage>
        <taxon>Eukaryota</taxon>
        <taxon>Fungi</taxon>
        <taxon>Fungi incertae sedis</taxon>
        <taxon>Mucoromycota</taxon>
        <taxon>Glomeromycotina</taxon>
        <taxon>Glomeromycetes</taxon>
        <taxon>Glomerales</taxon>
        <taxon>Glomeraceae</taxon>
        <taxon>Rhizophagus</taxon>
    </lineage>
</organism>
<protein>
    <submittedName>
        <fullName evidence="1">Uncharacterized protein</fullName>
    </submittedName>
</protein>
<proteinExistence type="predicted"/>
<sequence length="175" mass="21012">MIVQIIRATLEELENTFFIENSSSEVKRIYRIIMEIASINRNFKNLQLSNFKFANNSNNCVEDNIYDDLKLKVKEIFEKENVYIILIVLKKLGMNGFFHIRQNLDVFSFFEEILHSKKVKAEYHFNDNLQSVIFHTWLLLELVINIWIRLKNIYKNMVLTLEEYIHGNTYRTPKK</sequence>
<reference evidence="1 2" key="1">
    <citation type="submission" date="2015-10" db="EMBL/GenBank/DDBJ databases">
        <title>Genome analyses suggest a sexual origin of heterokaryosis in a supposedly ancient asexual fungus.</title>
        <authorList>
            <person name="Ropars J."/>
            <person name="Sedzielewska K."/>
            <person name="Noel J."/>
            <person name="Charron P."/>
            <person name="Farinelli L."/>
            <person name="Marton T."/>
            <person name="Kruger M."/>
            <person name="Pelin A."/>
            <person name="Brachmann A."/>
            <person name="Corradi N."/>
        </authorList>
    </citation>
    <scope>NUCLEOTIDE SEQUENCE [LARGE SCALE GENOMIC DNA]</scope>
    <source>
        <strain evidence="1 2">A4</strain>
    </source>
</reference>
<evidence type="ECO:0000313" key="1">
    <source>
        <dbReference type="EMBL" id="PKY48345.1"/>
    </source>
</evidence>
<name>A0A2I1GP02_9GLOM</name>
<evidence type="ECO:0000313" key="2">
    <source>
        <dbReference type="Proteomes" id="UP000234323"/>
    </source>
</evidence>